<dbReference type="EMBL" id="FOHV01000010">
    <property type="protein sequence ID" value="SET16169.1"/>
    <property type="molecule type" value="Genomic_DNA"/>
</dbReference>
<dbReference type="STRING" id="1123402.SAMN02583745_01535"/>
<dbReference type="Pfam" id="PF00480">
    <property type="entry name" value="ROK"/>
    <property type="match status" value="1"/>
</dbReference>
<dbReference type="SUPFAM" id="SSF53067">
    <property type="entry name" value="Actin-like ATPase domain"/>
    <property type="match status" value="1"/>
</dbReference>
<dbReference type="Proteomes" id="UP000242642">
    <property type="component" value="Unassembled WGS sequence"/>
</dbReference>
<dbReference type="Gene3D" id="1.10.10.10">
    <property type="entry name" value="Winged helix-like DNA-binding domain superfamily/Winged helix DNA-binding domain"/>
    <property type="match status" value="1"/>
</dbReference>
<dbReference type="GO" id="GO:0019262">
    <property type="term" value="P:N-acetylneuraminate catabolic process"/>
    <property type="evidence" value="ECO:0007669"/>
    <property type="project" value="TreeGrafter"/>
</dbReference>
<dbReference type="InterPro" id="IPR036390">
    <property type="entry name" value="WH_DNA-bd_sf"/>
</dbReference>
<dbReference type="PANTHER" id="PTHR18964:SF169">
    <property type="entry name" value="N-ACETYLMANNOSAMINE KINASE"/>
    <property type="match status" value="1"/>
</dbReference>
<dbReference type="GO" id="GO:0009384">
    <property type="term" value="F:N-acylmannosamine kinase activity"/>
    <property type="evidence" value="ECO:0007669"/>
    <property type="project" value="TreeGrafter"/>
</dbReference>
<dbReference type="PANTHER" id="PTHR18964">
    <property type="entry name" value="ROK (REPRESSOR, ORF, KINASE) FAMILY"/>
    <property type="match status" value="1"/>
</dbReference>
<keyword evidence="2" id="KW-1185">Reference proteome</keyword>
<dbReference type="Gene3D" id="3.30.420.40">
    <property type="match status" value="2"/>
</dbReference>
<dbReference type="AlphaFoldDB" id="A0A1I0C9M7"/>
<dbReference type="InterPro" id="IPR043129">
    <property type="entry name" value="ATPase_NBD"/>
</dbReference>
<dbReference type="OrthoDB" id="8595273at2"/>
<keyword evidence="1" id="KW-0418">Kinase</keyword>
<sequence>MNQLNLTLRPHHRFLLDVIRLHAPVTRAELSRITRLTPGAITQQCRELIFSGLVIEGDRITGNRGQPSLPLSLNPEGAYTLGVAFGADHIDFSAVDLAGNLLFNAQEFHEDNQTLTSALTQLKSFIPNTLDQYGLDQNRILGIGLALPGYIQKDGTCRPSVSWLHDWCNTDLTDYFSKAFSYPVWVENNANTSAIGEYYSGNWEQSRNLIALDFSYGLSAGIIIEGKLLRGTFGNAGEVGLQTQFPISEASQIDLQQAVEKHGLDYQDIDKLIESNHPVIDSWFNQRIDQIEQIVTSGMCWLDPELIVLTGILPKGLLARIETHLNRQLAMRFDSFNARAKIEYTRNGIENVALGAALLPLYQTLSLD</sequence>
<dbReference type="InterPro" id="IPR000600">
    <property type="entry name" value="ROK"/>
</dbReference>
<evidence type="ECO:0000313" key="1">
    <source>
        <dbReference type="EMBL" id="SET16169.1"/>
    </source>
</evidence>
<accession>A0A1I0C9M7</accession>
<name>A0A1I0C9M7_9GAMM</name>
<gene>
    <name evidence="1" type="ORF">SAMN02583745_01535</name>
</gene>
<dbReference type="InterPro" id="IPR036388">
    <property type="entry name" value="WH-like_DNA-bd_sf"/>
</dbReference>
<protein>
    <submittedName>
        <fullName evidence="1">Sugar kinase of the NBD/HSP70 family, may contain an N-terminal HTH domain</fullName>
    </submittedName>
</protein>
<proteinExistence type="predicted"/>
<dbReference type="SUPFAM" id="SSF46785">
    <property type="entry name" value="Winged helix' DNA-binding domain"/>
    <property type="match status" value="1"/>
</dbReference>
<organism evidence="1 2">
    <name type="scientific">Thorsellia anophelis DSM 18579</name>
    <dbReference type="NCBI Taxonomy" id="1123402"/>
    <lineage>
        <taxon>Bacteria</taxon>
        <taxon>Pseudomonadati</taxon>
        <taxon>Pseudomonadota</taxon>
        <taxon>Gammaproteobacteria</taxon>
        <taxon>Enterobacterales</taxon>
        <taxon>Thorselliaceae</taxon>
        <taxon>Thorsellia</taxon>
    </lineage>
</organism>
<reference evidence="2" key="1">
    <citation type="submission" date="2016-10" db="EMBL/GenBank/DDBJ databases">
        <authorList>
            <person name="Varghese N."/>
            <person name="Submissions S."/>
        </authorList>
    </citation>
    <scope>NUCLEOTIDE SEQUENCE [LARGE SCALE GENOMIC DNA]</scope>
    <source>
        <strain evidence="2">DSM 18579</strain>
    </source>
</reference>
<evidence type="ECO:0000313" key="2">
    <source>
        <dbReference type="Proteomes" id="UP000242642"/>
    </source>
</evidence>
<keyword evidence="1" id="KW-0808">Transferase</keyword>
<dbReference type="RefSeq" id="WP_093319310.1">
    <property type="nucleotide sequence ID" value="NZ_FOHV01000010.1"/>
</dbReference>